<reference evidence="14" key="1">
    <citation type="submission" date="2022-11" db="UniProtKB">
        <authorList>
            <consortium name="EnsemblMetazoa"/>
        </authorList>
    </citation>
    <scope>IDENTIFICATION</scope>
</reference>
<dbReference type="PANTHER" id="PTHR11690:SF286">
    <property type="entry name" value="ACID-SENSING ION CHANNEL 5"/>
    <property type="match status" value="1"/>
</dbReference>
<dbReference type="OrthoDB" id="6502088at2759"/>
<dbReference type="GeneID" id="119728796"/>
<keyword evidence="6" id="KW-0915">Sodium</keyword>
<keyword evidence="10 12" id="KW-0739">Sodium transport</keyword>
<protein>
    <submittedName>
        <fullName evidence="14">Uncharacterized protein</fullName>
    </submittedName>
</protein>
<evidence type="ECO:0000256" key="4">
    <source>
        <dbReference type="ARBA" id="ARBA00022692"/>
    </source>
</evidence>
<comment type="subcellular location">
    <subcellularLocation>
        <location evidence="1">Membrane</location>
        <topology evidence="1">Multi-pass membrane protein</topology>
    </subcellularLocation>
</comment>
<evidence type="ECO:0000256" key="12">
    <source>
        <dbReference type="RuleBase" id="RU000679"/>
    </source>
</evidence>
<dbReference type="AlphaFoldDB" id="A0A913ZZQ9"/>
<dbReference type="GO" id="GO:0005886">
    <property type="term" value="C:plasma membrane"/>
    <property type="evidence" value="ECO:0007669"/>
    <property type="project" value="TreeGrafter"/>
</dbReference>
<evidence type="ECO:0000256" key="11">
    <source>
        <dbReference type="ARBA" id="ARBA00023303"/>
    </source>
</evidence>
<keyword evidence="8 13" id="KW-0472">Membrane</keyword>
<keyword evidence="7 12" id="KW-0406">Ion transport</keyword>
<dbReference type="PANTHER" id="PTHR11690">
    <property type="entry name" value="AMILORIDE-SENSITIVE SODIUM CHANNEL-RELATED"/>
    <property type="match status" value="1"/>
</dbReference>
<dbReference type="PRINTS" id="PR01078">
    <property type="entry name" value="AMINACHANNEL"/>
</dbReference>
<dbReference type="RefSeq" id="XP_038057118.1">
    <property type="nucleotide sequence ID" value="XM_038201190.1"/>
</dbReference>
<keyword evidence="5 13" id="KW-1133">Transmembrane helix</keyword>
<dbReference type="OMA" id="WFTEIPT"/>
<dbReference type="PROSITE" id="PS01206">
    <property type="entry name" value="ASC"/>
    <property type="match status" value="1"/>
</dbReference>
<dbReference type="Gene3D" id="1.10.287.770">
    <property type="entry name" value="YojJ-like"/>
    <property type="match status" value="1"/>
</dbReference>
<name>A0A913ZZQ9_PATMI</name>
<proteinExistence type="inferred from homology"/>
<sequence length="517" mass="58071">MTHETRPAQDKHSLEREFAESTSLHGIARVFHASKLLVKTVWIIIMLTCLCVCVWQISDRFYMFLQYKANTEISVEYTRNMDFPAVTICNFNRYRQSALTESDKTFLPYIIWANDYDYDSFGDSQAGMDYWDVTSEDGVNGTSFNYTDFTLRAGFLMDDVTLRQCEWRRKTKSCSPANFSHVFTSFGNCWTFNSGKTGPILRETQAGSGNGVRMLIDIQQSEYTETVDGNIPAGLKVLIHDQGTPPLVESAGLAISPGVYAFIGVRKQQYLNLERPYGKCNASKTLTRFTHYTAEGCNIECRAKAILEKCNCRLVRHPGNENECSPQQTSGCAMNTLGTLVGGTDNPCDCPVPCNYATFTTSLSTAAIPSNSVAADLQAKAQAQYSYSSDYSYSSFTVPSPDQTDLFEEGYLEKNGVLLDVFYEDINYERYEQSEAITASALISDIGGQLGLFLGASFITLAEMLSYFGKKIDFWIKRGLNKHRRLLERQRGRNRTEMSLQSVRIDNGNQMTLLSQV</sequence>
<evidence type="ECO:0000256" key="2">
    <source>
        <dbReference type="ARBA" id="ARBA00022448"/>
    </source>
</evidence>
<dbReference type="FunFam" id="1.10.287.770:FF:000001">
    <property type="entry name" value="Acid-sensing ion channel subunit 1"/>
    <property type="match status" value="1"/>
</dbReference>
<evidence type="ECO:0000256" key="3">
    <source>
        <dbReference type="ARBA" id="ARBA00022461"/>
    </source>
</evidence>
<evidence type="ECO:0000313" key="15">
    <source>
        <dbReference type="Proteomes" id="UP000887568"/>
    </source>
</evidence>
<dbReference type="InterPro" id="IPR001873">
    <property type="entry name" value="ENaC"/>
</dbReference>
<feature type="transmembrane region" description="Helical" evidence="13">
    <location>
        <begin position="36"/>
        <end position="57"/>
    </location>
</feature>
<evidence type="ECO:0000256" key="8">
    <source>
        <dbReference type="ARBA" id="ARBA00023136"/>
    </source>
</evidence>
<dbReference type="EnsemblMetazoa" id="XM_038201190.1">
    <property type="protein sequence ID" value="XP_038057118.1"/>
    <property type="gene ID" value="LOC119728796"/>
</dbReference>
<evidence type="ECO:0000256" key="6">
    <source>
        <dbReference type="ARBA" id="ARBA00023053"/>
    </source>
</evidence>
<evidence type="ECO:0000256" key="10">
    <source>
        <dbReference type="ARBA" id="ARBA00023201"/>
    </source>
</evidence>
<dbReference type="GO" id="GO:0015280">
    <property type="term" value="F:ligand-gated sodium channel activity"/>
    <property type="evidence" value="ECO:0007669"/>
    <property type="project" value="TreeGrafter"/>
</dbReference>
<dbReference type="Pfam" id="PF00858">
    <property type="entry name" value="ASC"/>
    <property type="match status" value="1"/>
</dbReference>
<dbReference type="InterPro" id="IPR020903">
    <property type="entry name" value="ENaC_CS"/>
</dbReference>
<keyword evidence="9" id="KW-0325">Glycoprotein</keyword>
<dbReference type="Gene3D" id="2.60.470.10">
    <property type="entry name" value="Acid-sensing ion channels like domains"/>
    <property type="match status" value="1"/>
</dbReference>
<evidence type="ECO:0000313" key="14">
    <source>
        <dbReference type="EnsemblMetazoa" id="XP_038057118.1"/>
    </source>
</evidence>
<accession>A0A913ZZQ9</accession>
<evidence type="ECO:0000256" key="1">
    <source>
        <dbReference type="ARBA" id="ARBA00004141"/>
    </source>
</evidence>
<evidence type="ECO:0000256" key="13">
    <source>
        <dbReference type="SAM" id="Phobius"/>
    </source>
</evidence>
<keyword evidence="15" id="KW-1185">Reference proteome</keyword>
<keyword evidence="2 12" id="KW-0813">Transport</keyword>
<dbReference type="Proteomes" id="UP000887568">
    <property type="component" value="Unplaced"/>
</dbReference>
<comment type="similarity">
    <text evidence="12">Belongs to the amiloride-sensitive sodium channel (TC 1.A.6) family.</text>
</comment>
<keyword evidence="4 12" id="KW-0812">Transmembrane</keyword>
<evidence type="ECO:0000256" key="5">
    <source>
        <dbReference type="ARBA" id="ARBA00022989"/>
    </source>
</evidence>
<evidence type="ECO:0000256" key="7">
    <source>
        <dbReference type="ARBA" id="ARBA00023065"/>
    </source>
</evidence>
<keyword evidence="11 12" id="KW-0407">Ion channel</keyword>
<organism evidence="14 15">
    <name type="scientific">Patiria miniata</name>
    <name type="common">Bat star</name>
    <name type="synonym">Asterina miniata</name>
    <dbReference type="NCBI Taxonomy" id="46514"/>
    <lineage>
        <taxon>Eukaryota</taxon>
        <taxon>Metazoa</taxon>
        <taxon>Echinodermata</taxon>
        <taxon>Eleutherozoa</taxon>
        <taxon>Asterozoa</taxon>
        <taxon>Asteroidea</taxon>
        <taxon>Valvatacea</taxon>
        <taxon>Valvatida</taxon>
        <taxon>Asterinidae</taxon>
        <taxon>Patiria</taxon>
    </lineage>
</organism>
<keyword evidence="3 12" id="KW-0894">Sodium channel</keyword>
<evidence type="ECO:0000256" key="9">
    <source>
        <dbReference type="ARBA" id="ARBA00023180"/>
    </source>
</evidence>